<dbReference type="KEGG" id="suls:Sdiek1_0391"/>
<dbReference type="Pfam" id="PF00005">
    <property type="entry name" value="ABC_tran"/>
    <property type="match status" value="1"/>
</dbReference>
<keyword evidence="7 12" id="KW-0067">ATP-binding</keyword>
<dbReference type="InterPro" id="IPR003593">
    <property type="entry name" value="AAA+_ATPase"/>
</dbReference>
<dbReference type="EMBL" id="CP021416">
    <property type="protein sequence ID" value="ARU47573.1"/>
    <property type="molecule type" value="Genomic_DNA"/>
</dbReference>
<accession>A0A1Y0HK04</accession>
<gene>
    <name evidence="12" type="ORF">Sdiek1_0391</name>
</gene>
<feature type="domain" description="ABC transporter" evidence="11">
    <location>
        <begin position="2"/>
        <end position="241"/>
    </location>
</feature>
<evidence type="ECO:0000256" key="4">
    <source>
        <dbReference type="ARBA" id="ARBA00022448"/>
    </source>
</evidence>
<evidence type="ECO:0000256" key="1">
    <source>
        <dbReference type="ARBA" id="ARBA00002579"/>
    </source>
</evidence>
<evidence type="ECO:0000256" key="3">
    <source>
        <dbReference type="ARBA" id="ARBA00020019"/>
    </source>
</evidence>
<dbReference type="InterPro" id="IPR018449">
    <property type="entry name" value="NIL_domain"/>
</dbReference>
<dbReference type="OrthoDB" id="9809450at2"/>
<dbReference type="SUPFAM" id="SSF55021">
    <property type="entry name" value="ACT-like"/>
    <property type="match status" value="1"/>
</dbReference>
<dbReference type="InterPro" id="IPR027417">
    <property type="entry name" value="P-loop_NTPase"/>
</dbReference>
<dbReference type="Pfam" id="PF09383">
    <property type="entry name" value="NIL"/>
    <property type="match status" value="1"/>
</dbReference>
<dbReference type="GO" id="GO:0005524">
    <property type="term" value="F:ATP binding"/>
    <property type="evidence" value="ECO:0007669"/>
    <property type="project" value="UniProtKB-KW"/>
</dbReference>
<comment type="function">
    <text evidence="1">Part of the ABC transporter FtsEX involved in cellular division. Important for assembly or stability of the septal ring.</text>
</comment>
<dbReference type="Gene3D" id="3.40.50.300">
    <property type="entry name" value="P-loop containing nucleotide triphosphate hydrolases"/>
    <property type="match status" value="1"/>
</dbReference>
<dbReference type="CDD" id="cd03258">
    <property type="entry name" value="ABC_MetN_methionine_transporter"/>
    <property type="match status" value="1"/>
</dbReference>
<keyword evidence="9" id="KW-0029">Amino-acid transport</keyword>
<keyword evidence="8" id="KW-1278">Translocase</keyword>
<dbReference type="InterPro" id="IPR003439">
    <property type="entry name" value="ABC_transporter-like_ATP-bd"/>
</dbReference>
<dbReference type="GO" id="GO:0016887">
    <property type="term" value="F:ATP hydrolysis activity"/>
    <property type="evidence" value="ECO:0007669"/>
    <property type="project" value="InterPro"/>
</dbReference>
<dbReference type="PROSITE" id="PS00211">
    <property type="entry name" value="ABC_TRANSPORTER_1"/>
    <property type="match status" value="1"/>
</dbReference>
<sequence>MVNIENVTVTFQTKDTSFKAVDTINLHIQEGEIFGIVGTSGAGKSTLIRTINLLQKPTSGKIWIAGEDITEYTGLKLRTIRHSIGMIFQHFNLIHTKTVFDNVAFPMVIAGASKEAIAQRVPALLELVGLSDKMHVYPSTLSGGQKQRVGIARALANSPRILLCDEPTSALDLETTNAILDLLKEINKKLGITTILITHEMDVIKKICNKVAVMDKGIVVETGSVYDIFSLPKHLFTQKLVAHTLNLELPSRILQDVQGRLIKVVYNGDRAEEPILSDAIRTFGVDINVLHGKIEYIDEKPLGVLLLNINASSAQIEQIISYLKERTASVEVFHG</sequence>
<keyword evidence="12" id="KW-0378">Hydrolase</keyword>
<dbReference type="InterPro" id="IPR017871">
    <property type="entry name" value="ABC_transporter-like_CS"/>
</dbReference>
<evidence type="ECO:0000259" key="11">
    <source>
        <dbReference type="PROSITE" id="PS50893"/>
    </source>
</evidence>
<proteinExistence type="inferred from homology"/>
<dbReference type="GO" id="GO:0005886">
    <property type="term" value="C:plasma membrane"/>
    <property type="evidence" value="ECO:0007669"/>
    <property type="project" value="UniProtKB-ARBA"/>
</dbReference>
<dbReference type="InterPro" id="IPR041701">
    <property type="entry name" value="MetN_ABC"/>
</dbReference>
<dbReference type="AlphaFoldDB" id="A0A1Y0HK04"/>
<reference evidence="13" key="1">
    <citation type="submission" date="2017-05" db="EMBL/GenBank/DDBJ databases">
        <title>Dechlorination kinetics govern the competition between two new strains of the genus Sulfurospirillum.</title>
        <authorList>
            <person name="Buttet G.F."/>
            <person name="Murray A.M."/>
            <person name="Goris T."/>
            <person name="Burion M."/>
            <person name="Lin B."/>
            <person name="Rolle M."/>
            <person name="Maillard J."/>
        </authorList>
    </citation>
    <scope>NUCLEOTIDE SEQUENCE [LARGE SCALE GENOMIC DNA]</scope>
    <source>
        <strain evidence="13">SL2-1</strain>
    </source>
</reference>
<protein>
    <recommendedName>
        <fullName evidence="3">Cell division ATP-binding protein FtsE</fullName>
    </recommendedName>
</protein>
<dbReference type="PROSITE" id="PS50893">
    <property type="entry name" value="ABC_TRANSPORTER_2"/>
    <property type="match status" value="1"/>
</dbReference>
<dbReference type="PANTHER" id="PTHR43166:SF30">
    <property type="entry name" value="METHIONINE IMPORT ATP-BINDING PROTEIN METN"/>
    <property type="match status" value="1"/>
</dbReference>
<dbReference type="SUPFAM" id="SSF52540">
    <property type="entry name" value="P-loop containing nucleoside triphosphate hydrolases"/>
    <property type="match status" value="1"/>
</dbReference>
<dbReference type="Proteomes" id="UP000196005">
    <property type="component" value="Chromosome"/>
</dbReference>
<dbReference type="FunFam" id="3.40.50.300:FF:000056">
    <property type="entry name" value="Cell division ATP-binding protein FtsE"/>
    <property type="match status" value="1"/>
</dbReference>
<evidence type="ECO:0000256" key="6">
    <source>
        <dbReference type="ARBA" id="ARBA00022741"/>
    </source>
</evidence>
<keyword evidence="4" id="KW-0813">Transport</keyword>
<name>A0A1Y0HK04_9BACT</name>
<dbReference type="RefSeq" id="WP_087437651.1">
    <property type="nucleotide sequence ID" value="NZ_CP021416.1"/>
</dbReference>
<evidence type="ECO:0000256" key="7">
    <source>
        <dbReference type="ARBA" id="ARBA00022840"/>
    </source>
</evidence>
<dbReference type="InterPro" id="IPR045865">
    <property type="entry name" value="ACT-like_dom_sf"/>
</dbReference>
<dbReference type="SMART" id="SM00382">
    <property type="entry name" value="AAA"/>
    <property type="match status" value="1"/>
</dbReference>
<dbReference type="InterPro" id="IPR050086">
    <property type="entry name" value="MetN_ABC_transporter-like"/>
</dbReference>
<evidence type="ECO:0000313" key="13">
    <source>
        <dbReference type="Proteomes" id="UP000196005"/>
    </source>
</evidence>
<evidence type="ECO:0000256" key="8">
    <source>
        <dbReference type="ARBA" id="ARBA00022967"/>
    </source>
</evidence>
<dbReference type="SMART" id="SM00930">
    <property type="entry name" value="NIL"/>
    <property type="match status" value="1"/>
</dbReference>
<organism evidence="12 13">
    <name type="scientific">Sulfurospirillum diekertiae</name>
    <dbReference type="NCBI Taxonomy" id="1854492"/>
    <lineage>
        <taxon>Bacteria</taxon>
        <taxon>Pseudomonadati</taxon>
        <taxon>Campylobacterota</taxon>
        <taxon>Epsilonproteobacteria</taxon>
        <taxon>Campylobacterales</taxon>
        <taxon>Sulfurospirillaceae</taxon>
        <taxon>Sulfurospirillum</taxon>
    </lineage>
</organism>
<evidence type="ECO:0000313" key="12">
    <source>
        <dbReference type="EMBL" id="ARU47573.1"/>
    </source>
</evidence>
<comment type="similarity">
    <text evidence="2">Belongs to the ABC transporter superfamily.</text>
</comment>
<keyword evidence="10" id="KW-0472">Membrane</keyword>
<evidence type="ECO:0000256" key="9">
    <source>
        <dbReference type="ARBA" id="ARBA00022970"/>
    </source>
</evidence>
<keyword evidence="5" id="KW-1003">Cell membrane</keyword>
<evidence type="ECO:0000256" key="10">
    <source>
        <dbReference type="ARBA" id="ARBA00023136"/>
    </source>
</evidence>
<keyword evidence="6" id="KW-0547">Nucleotide-binding</keyword>
<dbReference type="PANTHER" id="PTHR43166">
    <property type="entry name" value="AMINO ACID IMPORT ATP-BINDING PROTEIN"/>
    <property type="match status" value="1"/>
</dbReference>
<keyword evidence="13" id="KW-1185">Reference proteome</keyword>
<dbReference type="GO" id="GO:0006865">
    <property type="term" value="P:amino acid transport"/>
    <property type="evidence" value="ECO:0007669"/>
    <property type="project" value="UniProtKB-KW"/>
</dbReference>
<dbReference type="Gene3D" id="3.30.70.260">
    <property type="match status" value="1"/>
</dbReference>
<evidence type="ECO:0000256" key="5">
    <source>
        <dbReference type="ARBA" id="ARBA00022475"/>
    </source>
</evidence>
<evidence type="ECO:0000256" key="2">
    <source>
        <dbReference type="ARBA" id="ARBA00005417"/>
    </source>
</evidence>